<dbReference type="GO" id="GO:0005829">
    <property type="term" value="C:cytosol"/>
    <property type="evidence" value="ECO:0007669"/>
    <property type="project" value="TreeGrafter"/>
</dbReference>
<reference evidence="1" key="1">
    <citation type="submission" date="2020-02" db="EMBL/GenBank/DDBJ databases">
        <authorList>
            <person name="Meier V. D."/>
        </authorList>
    </citation>
    <scope>NUCLEOTIDE SEQUENCE</scope>
    <source>
        <strain evidence="1">AVDCRST_MAG33</strain>
    </source>
</reference>
<proteinExistence type="predicted"/>
<gene>
    <name evidence="1" type="ORF">AVDCRST_MAG33-267</name>
</gene>
<dbReference type="PROSITE" id="PS51197">
    <property type="entry name" value="HTH_RRF2_2"/>
    <property type="match status" value="1"/>
</dbReference>
<dbReference type="SUPFAM" id="SSF46785">
    <property type="entry name" value="Winged helix' DNA-binding domain"/>
    <property type="match status" value="1"/>
</dbReference>
<dbReference type="GO" id="GO:0003700">
    <property type="term" value="F:DNA-binding transcription factor activity"/>
    <property type="evidence" value="ECO:0007669"/>
    <property type="project" value="TreeGrafter"/>
</dbReference>
<dbReference type="Pfam" id="PF02082">
    <property type="entry name" value="Rrf2"/>
    <property type="match status" value="1"/>
</dbReference>
<dbReference type="PANTHER" id="PTHR33221">
    <property type="entry name" value="WINGED HELIX-TURN-HELIX TRANSCRIPTIONAL REGULATOR, RRF2 FAMILY"/>
    <property type="match status" value="1"/>
</dbReference>
<dbReference type="Gene3D" id="1.10.10.10">
    <property type="entry name" value="Winged helix-like DNA-binding domain superfamily/Winged helix DNA-binding domain"/>
    <property type="match status" value="1"/>
</dbReference>
<dbReference type="EMBL" id="CADCWK010000022">
    <property type="protein sequence ID" value="CAA9543793.1"/>
    <property type="molecule type" value="Genomic_DNA"/>
</dbReference>
<protein>
    <submittedName>
        <fullName evidence="1">Iron-sulfur cluster regulator IscR</fullName>
    </submittedName>
</protein>
<organism evidence="1">
    <name type="scientific">uncultured Thermomicrobiales bacterium</name>
    <dbReference type="NCBI Taxonomy" id="1645740"/>
    <lineage>
        <taxon>Bacteria</taxon>
        <taxon>Pseudomonadati</taxon>
        <taxon>Thermomicrobiota</taxon>
        <taxon>Thermomicrobia</taxon>
        <taxon>Thermomicrobiales</taxon>
        <taxon>environmental samples</taxon>
    </lineage>
</organism>
<dbReference type="InterPro" id="IPR036388">
    <property type="entry name" value="WH-like_DNA-bd_sf"/>
</dbReference>
<dbReference type="PANTHER" id="PTHR33221:SF16">
    <property type="entry name" value="HTH-TYPE TRANSCRIPTIONAL REGULATOR SLR0846-RELATED"/>
    <property type="match status" value="1"/>
</dbReference>
<evidence type="ECO:0000313" key="1">
    <source>
        <dbReference type="EMBL" id="CAA9543793.1"/>
    </source>
</evidence>
<dbReference type="AlphaFoldDB" id="A0A6J4U9A9"/>
<sequence length="131" mass="14407">MDYGVRALFDLAGHGGSGPVLSREIAQRQGIPEPYLHQLLGALNRGGLVRSTRGPQGGHRLTQSPDRITLHDIWLILEGRDRRAPDDLPPRQDVISDVWSSVQGDFEAQLRSVSLQTLLERSGTSPADYSI</sequence>
<name>A0A6J4U9A9_9BACT</name>
<accession>A0A6J4U9A9</accession>
<dbReference type="InterPro" id="IPR000944">
    <property type="entry name" value="Tscrpt_reg_Rrf2"/>
</dbReference>
<dbReference type="NCBIfam" id="TIGR00738">
    <property type="entry name" value="rrf2_super"/>
    <property type="match status" value="1"/>
</dbReference>
<dbReference type="InterPro" id="IPR036390">
    <property type="entry name" value="WH_DNA-bd_sf"/>
</dbReference>